<name>A0A5N5SNU8_9CRUS</name>
<comment type="cofactor">
    <cofactor evidence="2">
        <name>FAD</name>
        <dbReference type="ChEBI" id="CHEBI:57692"/>
    </cofactor>
</comment>
<keyword evidence="3" id="KW-0472">Membrane</keyword>
<feature type="domain" description="Glucose-methanol-choline oxidoreductase N-terminal" evidence="4">
    <location>
        <begin position="178"/>
        <end position="192"/>
    </location>
</feature>
<evidence type="ECO:0000256" key="3">
    <source>
        <dbReference type="SAM" id="Phobius"/>
    </source>
</evidence>
<evidence type="ECO:0000256" key="1">
    <source>
        <dbReference type="ARBA" id="ARBA00010790"/>
    </source>
</evidence>
<keyword evidence="6" id="KW-1185">Reference proteome</keyword>
<dbReference type="Gene3D" id="3.50.50.60">
    <property type="entry name" value="FAD/NAD(P)-binding domain"/>
    <property type="match status" value="2"/>
</dbReference>
<dbReference type="EMBL" id="SEYY01022154">
    <property type="protein sequence ID" value="KAB7495751.1"/>
    <property type="molecule type" value="Genomic_DNA"/>
</dbReference>
<dbReference type="InterPro" id="IPR036188">
    <property type="entry name" value="FAD/NAD-bd_sf"/>
</dbReference>
<dbReference type="GO" id="GO:0050660">
    <property type="term" value="F:flavin adenine dinucleotide binding"/>
    <property type="evidence" value="ECO:0007669"/>
    <property type="project" value="InterPro"/>
</dbReference>
<comment type="caution">
    <text evidence="5">The sequence shown here is derived from an EMBL/GenBank/DDBJ whole genome shotgun (WGS) entry which is preliminary data.</text>
</comment>
<keyword evidence="2" id="KW-0274">FAD</keyword>
<dbReference type="PANTHER" id="PTHR11552">
    <property type="entry name" value="GLUCOSE-METHANOL-CHOLINE GMC OXIDOREDUCTASE"/>
    <property type="match status" value="1"/>
</dbReference>
<dbReference type="Pfam" id="PF00732">
    <property type="entry name" value="GMC_oxred_N"/>
    <property type="match status" value="1"/>
</dbReference>
<dbReference type="Gene3D" id="3.30.560.10">
    <property type="entry name" value="Glucose Oxidase, domain 3"/>
    <property type="match status" value="2"/>
</dbReference>
<organism evidence="5 6">
    <name type="scientific">Armadillidium nasatum</name>
    <dbReference type="NCBI Taxonomy" id="96803"/>
    <lineage>
        <taxon>Eukaryota</taxon>
        <taxon>Metazoa</taxon>
        <taxon>Ecdysozoa</taxon>
        <taxon>Arthropoda</taxon>
        <taxon>Crustacea</taxon>
        <taxon>Multicrustacea</taxon>
        <taxon>Malacostraca</taxon>
        <taxon>Eumalacostraca</taxon>
        <taxon>Peracarida</taxon>
        <taxon>Isopoda</taxon>
        <taxon>Oniscidea</taxon>
        <taxon>Crinocheta</taxon>
        <taxon>Armadillidiidae</taxon>
        <taxon>Armadillidium</taxon>
    </lineage>
</organism>
<evidence type="ECO:0000256" key="2">
    <source>
        <dbReference type="PIRSR" id="PIRSR000137-2"/>
    </source>
</evidence>
<comment type="similarity">
    <text evidence="1">Belongs to the GMC oxidoreductase family.</text>
</comment>
<dbReference type="InterPro" id="IPR007867">
    <property type="entry name" value="GMC_OxRtase_C"/>
</dbReference>
<dbReference type="PIRSF" id="PIRSF000137">
    <property type="entry name" value="Alcohol_oxidase"/>
    <property type="match status" value="1"/>
</dbReference>
<proteinExistence type="inferred from homology"/>
<dbReference type="PANTHER" id="PTHR11552:SF227">
    <property type="entry name" value="GLUCOSE DEHYDROGENASE [FAD, QUINONE]-LIKE PROTEIN"/>
    <property type="match status" value="1"/>
</dbReference>
<dbReference type="SUPFAM" id="SSF51905">
    <property type="entry name" value="FAD/NAD(P)-binding domain"/>
    <property type="match status" value="1"/>
</dbReference>
<keyword evidence="2" id="KW-0285">Flavoprotein</keyword>
<feature type="transmembrane region" description="Helical" evidence="3">
    <location>
        <begin position="12"/>
        <end position="33"/>
    </location>
</feature>
<accession>A0A5N5SNU8</accession>
<evidence type="ECO:0000313" key="6">
    <source>
        <dbReference type="Proteomes" id="UP000326759"/>
    </source>
</evidence>
<dbReference type="Pfam" id="PF05199">
    <property type="entry name" value="GMC_oxred_C"/>
    <property type="match status" value="1"/>
</dbReference>
<dbReference type="InterPro" id="IPR012132">
    <property type="entry name" value="GMC_OxRdtase"/>
</dbReference>
<dbReference type="OrthoDB" id="269227at2759"/>
<dbReference type="GO" id="GO:0016614">
    <property type="term" value="F:oxidoreductase activity, acting on CH-OH group of donors"/>
    <property type="evidence" value="ECO:0007669"/>
    <property type="project" value="InterPro"/>
</dbReference>
<dbReference type="AlphaFoldDB" id="A0A5N5SNU8"/>
<evidence type="ECO:0000313" key="5">
    <source>
        <dbReference type="EMBL" id="KAB7495751.1"/>
    </source>
</evidence>
<sequence>MPDQAVNQSAYGISLSSLLSIILGILISAFYLARYPSDASINLPNAEILKSEYDFIVEKFHSTNGELTVSDQRWTSPLAEIFVKAGVELGYARGDYNGQNQTSFSIPQVTMRDGSRCSTSKAFLHPAAQRDNLDIAKHAQVTKVLINPETKHAYGVQFFRNGVYHQVLSRKEIILSSGALNSPQILMLSGIGPKDHLEKLIPVIKDLPVGFNFQNHVGMAMIFTSEEPVGVTLQTYESFFSSLSYGLFRKGPLTSPVGLEATGFVNTKFQDPEELFPDLQLFTFSTTPASDDGLSKKLYRLNDQIMEVMFNPILSKPNFLFFVTLQRPKSGRFSLKLLETKPFQDIKAKYHYVPLPLCPDAQPPSDEYFECLMRYFTIIFYHGSGTAKMGTKNDPTAVVDPELRVADTSIMPRIVSGNTNVPAIMIGEKASDMIKGSWTEQEG</sequence>
<dbReference type="SUPFAM" id="SSF54373">
    <property type="entry name" value="FAD-linked reductases, C-terminal domain"/>
    <property type="match status" value="1"/>
</dbReference>
<dbReference type="InterPro" id="IPR000172">
    <property type="entry name" value="GMC_OxRdtase_N"/>
</dbReference>
<feature type="binding site" evidence="2">
    <location>
        <position position="141"/>
    </location>
    <ligand>
        <name>FAD</name>
        <dbReference type="ChEBI" id="CHEBI:57692"/>
    </ligand>
</feature>
<keyword evidence="3" id="KW-1133">Transmembrane helix</keyword>
<keyword evidence="3" id="KW-0812">Transmembrane</keyword>
<protein>
    <recommendedName>
        <fullName evidence="4">Glucose-methanol-choline oxidoreductase N-terminal domain-containing protein</fullName>
    </recommendedName>
</protein>
<dbReference type="Proteomes" id="UP000326759">
    <property type="component" value="Unassembled WGS sequence"/>
</dbReference>
<gene>
    <name evidence="5" type="ORF">Anas_07306</name>
</gene>
<dbReference type="PROSITE" id="PS00624">
    <property type="entry name" value="GMC_OXRED_2"/>
    <property type="match status" value="1"/>
</dbReference>
<evidence type="ECO:0000259" key="4">
    <source>
        <dbReference type="PROSITE" id="PS00624"/>
    </source>
</evidence>
<reference evidence="5 6" key="1">
    <citation type="journal article" date="2019" name="PLoS Biol.">
        <title>Sex chromosomes control vertical transmission of feminizing Wolbachia symbionts in an isopod.</title>
        <authorList>
            <person name="Becking T."/>
            <person name="Chebbi M.A."/>
            <person name="Giraud I."/>
            <person name="Moumen B."/>
            <person name="Laverre T."/>
            <person name="Caubet Y."/>
            <person name="Peccoud J."/>
            <person name="Gilbert C."/>
            <person name="Cordaux R."/>
        </authorList>
    </citation>
    <scope>NUCLEOTIDE SEQUENCE [LARGE SCALE GENOMIC DNA]</scope>
    <source>
        <strain evidence="5">ANa2</strain>
        <tissue evidence="5">Whole body excluding digestive tract and cuticle</tissue>
    </source>
</reference>